<evidence type="ECO:0000313" key="1">
    <source>
        <dbReference type="EMBL" id="OSX70484.1"/>
    </source>
</evidence>
<dbReference type="EMBL" id="KV919250">
    <property type="protein sequence ID" value="OSX70484.1"/>
    <property type="molecule type" value="Genomic_DNA"/>
</dbReference>
<dbReference type="AlphaFoldDB" id="A0A1X6NPE9"/>
<gene>
    <name evidence="1" type="ORF">BU14_0742s0005</name>
</gene>
<name>A0A1X6NPE9_PORUM</name>
<dbReference type="InterPro" id="IPR036514">
    <property type="entry name" value="SGNH_hydro_sf"/>
</dbReference>
<organism evidence="1 2">
    <name type="scientific">Porphyra umbilicalis</name>
    <name type="common">Purple laver</name>
    <name type="synonym">Red alga</name>
    <dbReference type="NCBI Taxonomy" id="2786"/>
    <lineage>
        <taxon>Eukaryota</taxon>
        <taxon>Rhodophyta</taxon>
        <taxon>Bangiophyceae</taxon>
        <taxon>Bangiales</taxon>
        <taxon>Bangiaceae</taxon>
        <taxon>Porphyra</taxon>
    </lineage>
</organism>
<evidence type="ECO:0000313" key="2">
    <source>
        <dbReference type="Proteomes" id="UP000218209"/>
    </source>
</evidence>
<sequence>MRARAVAAVGADAGDAALDAATVAAAEACLLGDDGLHLGPAGHAYVYERVVEVVRARLPAVDADALPRFAPEWRELVGAAALDRQLGARLPDG</sequence>
<evidence type="ECO:0008006" key="3">
    <source>
        <dbReference type="Google" id="ProtNLM"/>
    </source>
</evidence>
<protein>
    <recommendedName>
        <fullName evidence="3">SGNH hydrolase-type esterase domain-containing protein</fullName>
    </recommendedName>
</protein>
<dbReference type="Gene3D" id="3.40.50.1110">
    <property type="entry name" value="SGNH hydrolase"/>
    <property type="match status" value="1"/>
</dbReference>
<dbReference type="Proteomes" id="UP000218209">
    <property type="component" value="Unassembled WGS sequence"/>
</dbReference>
<proteinExistence type="predicted"/>
<accession>A0A1X6NPE9</accession>
<reference evidence="1 2" key="1">
    <citation type="submission" date="2017-03" db="EMBL/GenBank/DDBJ databases">
        <title>WGS assembly of Porphyra umbilicalis.</title>
        <authorList>
            <person name="Brawley S.H."/>
            <person name="Blouin N.A."/>
            <person name="Ficko-Blean E."/>
            <person name="Wheeler G.L."/>
            <person name="Lohr M."/>
            <person name="Goodson H.V."/>
            <person name="Jenkins J.W."/>
            <person name="Blaby-Haas C.E."/>
            <person name="Helliwell K.E."/>
            <person name="Chan C."/>
            <person name="Marriage T."/>
            <person name="Bhattacharya D."/>
            <person name="Klein A.S."/>
            <person name="Badis Y."/>
            <person name="Brodie J."/>
            <person name="Cao Y."/>
            <person name="Collen J."/>
            <person name="Dittami S.M."/>
            <person name="Gachon C.M."/>
            <person name="Green B.R."/>
            <person name="Karpowicz S."/>
            <person name="Kim J.W."/>
            <person name="Kudahl U."/>
            <person name="Lin S."/>
            <person name="Michel G."/>
            <person name="Mittag M."/>
            <person name="Olson B.J."/>
            <person name="Pangilinan J."/>
            <person name="Peng Y."/>
            <person name="Qiu H."/>
            <person name="Shu S."/>
            <person name="Singer J.T."/>
            <person name="Smith A.G."/>
            <person name="Sprecher B.N."/>
            <person name="Wagner V."/>
            <person name="Wang W."/>
            <person name="Wang Z.-Y."/>
            <person name="Yan J."/>
            <person name="Yarish C."/>
            <person name="Zoeuner-Riek S."/>
            <person name="Zhuang Y."/>
            <person name="Zou Y."/>
            <person name="Lindquist E.A."/>
            <person name="Grimwood J."/>
            <person name="Barry K."/>
            <person name="Rokhsar D.S."/>
            <person name="Schmutz J."/>
            <person name="Stiller J.W."/>
            <person name="Grossman A.R."/>
            <person name="Prochnik S.E."/>
        </authorList>
    </citation>
    <scope>NUCLEOTIDE SEQUENCE [LARGE SCALE GENOMIC DNA]</scope>
    <source>
        <strain evidence="1">4086291</strain>
    </source>
</reference>
<keyword evidence="2" id="KW-1185">Reference proteome</keyword>